<accession>A0ACC1BSJ5</accession>
<dbReference type="Proteomes" id="UP001164250">
    <property type="component" value="Chromosome 3"/>
</dbReference>
<evidence type="ECO:0000313" key="2">
    <source>
        <dbReference type="Proteomes" id="UP001164250"/>
    </source>
</evidence>
<protein>
    <submittedName>
        <fullName evidence="1">Uncharacterized protein</fullName>
    </submittedName>
</protein>
<proteinExistence type="predicted"/>
<keyword evidence="2" id="KW-1185">Reference proteome</keyword>
<organism evidence="1 2">
    <name type="scientific">Pistacia atlantica</name>
    <dbReference type="NCBI Taxonomy" id="434234"/>
    <lineage>
        <taxon>Eukaryota</taxon>
        <taxon>Viridiplantae</taxon>
        <taxon>Streptophyta</taxon>
        <taxon>Embryophyta</taxon>
        <taxon>Tracheophyta</taxon>
        <taxon>Spermatophyta</taxon>
        <taxon>Magnoliopsida</taxon>
        <taxon>eudicotyledons</taxon>
        <taxon>Gunneridae</taxon>
        <taxon>Pentapetalae</taxon>
        <taxon>rosids</taxon>
        <taxon>malvids</taxon>
        <taxon>Sapindales</taxon>
        <taxon>Anacardiaceae</taxon>
        <taxon>Pistacia</taxon>
    </lineage>
</organism>
<dbReference type="EMBL" id="CM047899">
    <property type="protein sequence ID" value="KAJ0102011.1"/>
    <property type="molecule type" value="Genomic_DNA"/>
</dbReference>
<gene>
    <name evidence="1" type="ORF">Patl1_05245</name>
</gene>
<sequence length="70" mass="7955">MQAKLGEVMARHVELNLMFAIQDHHIHSIRQRLASVEATSKSLMKKRILFRMPSLDSSSSELDVQLSPPL</sequence>
<name>A0ACC1BSJ5_9ROSI</name>
<evidence type="ECO:0000313" key="1">
    <source>
        <dbReference type="EMBL" id="KAJ0102011.1"/>
    </source>
</evidence>
<reference evidence="2" key="1">
    <citation type="journal article" date="2023" name="G3 (Bethesda)">
        <title>Genome assembly and association tests identify interacting loci associated with vigor, precocity, and sex in interspecific pistachio rootstocks.</title>
        <authorList>
            <person name="Palmer W."/>
            <person name="Jacygrad E."/>
            <person name="Sagayaradj S."/>
            <person name="Cavanaugh K."/>
            <person name="Han R."/>
            <person name="Bertier L."/>
            <person name="Beede B."/>
            <person name="Kafkas S."/>
            <person name="Golino D."/>
            <person name="Preece J."/>
            <person name="Michelmore R."/>
        </authorList>
    </citation>
    <scope>NUCLEOTIDE SEQUENCE [LARGE SCALE GENOMIC DNA]</scope>
</reference>
<comment type="caution">
    <text evidence="1">The sequence shown here is derived from an EMBL/GenBank/DDBJ whole genome shotgun (WGS) entry which is preliminary data.</text>
</comment>